<proteinExistence type="predicted"/>
<keyword evidence="2" id="KW-1185">Reference proteome</keyword>
<comment type="caution">
    <text evidence="1">The sequence shown here is derived from an EMBL/GenBank/DDBJ whole genome shotgun (WGS) entry which is preliminary data.</text>
</comment>
<reference evidence="1" key="1">
    <citation type="journal article" date="2014" name="Int. J. Syst. Evol. Microbiol.">
        <title>Complete genome sequence of Corynebacterium casei LMG S-19264T (=DSM 44701T), isolated from a smear-ripened cheese.</title>
        <authorList>
            <consortium name="US DOE Joint Genome Institute (JGI-PGF)"/>
            <person name="Walter F."/>
            <person name="Albersmeier A."/>
            <person name="Kalinowski J."/>
            <person name="Ruckert C."/>
        </authorList>
    </citation>
    <scope>NUCLEOTIDE SEQUENCE</scope>
    <source>
        <strain evidence="1">CGMCC 4.7312</strain>
    </source>
</reference>
<evidence type="ECO:0000313" key="1">
    <source>
        <dbReference type="EMBL" id="GGM61340.1"/>
    </source>
</evidence>
<protein>
    <submittedName>
        <fullName evidence="1">Uncharacterized protein</fullName>
    </submittedName>
</protein>
<name>A0A917U626_9ACTN</name>
<dbReference type="EMBL" id="BMNB01000035">
    <property type="protein sequence ID" value="GGM61340.1"/>
    <property type="molecule type" value="Genomic_DNA"/>
</dbReference>
<dbReference type="AlphaFoldDB" id="A0A917U626"/>
<organism evidence="1 2">
    <name type="scientific">Micromonospora sonchi</name>
    <dbReference type="NCBI Taxonomy" id="1763543"/>
    <lineage>
        <taxon>Bacteria</taxon>
        <taxon>Bacillati</taxon>
        <taxon>Actinomycetota</taxon>
        <taxon>Actinomycetes</taxon>
        <taxon>Micromonosporales</taxon>
        <taxon>Micromonosporaceae</taxon>
        <taxon>Micromonospora</taxon>
    </lineage>
</organism>
<sequence>MLDKPATGRPDTLGVHTTGCSRDVFVGVDRNIKVMERPGKIAWNGRRLGEMRVQHSGDLSTAAALILRLSRTRLSTSMLSVIRIRLTVTGKRSVGILAVHPQRVIKQRQLGSEQSRLGCRAHRRTDDSILSIMPRSCQASQPAGNLAQARLTSGHAQISTVSRNSRLCGVGR</sequence>
<reference evidence="1" key="2">
    <citation type="submission" date="2020-09" db="EMBL/GenBank/DDBJ databases">
        <authorList>
            <person name="Sun Q."/>
            <person name="Zhou Y."/>
        </authorList>
    </citation>
    <scope>NUCLEOTIDE SEQUENCE</scope>
    <source>
        <strain evidence="1">CGMCC 4.7312</strain>
    </source>
</reference>
<evidence type="ECO:0000313" key="2">
    <source>
        <dbReference type="Proteomes" id="UP000608890"/>
    </source>
</evidence>
<dbReference type="Proteomes" id="UP000608890">
    <property type="component" value="Unassembled WGS sequence"/>
</dbReference>
<accession>A0A917U626</accession>
<gene>
    <name evidence="1" type="ORF">GCM10011608_53030</name>
</gene>